<name>A0A563EXR4_9PSEU</name>
<accession>A0A563EXR4</accession>
<reference evidence="1 2" key="1">
    <citation type="submission" date="2019-07" db="EMBL/GenBank/DDBJ databases">
        <title>Lentzea xizangensis sp. nov., isolated from Qinghai-Tibetan Plateau Soils.</title>
        <authorList>
            <person name="Huang J."/>
        </authorList>
    </citation>
    <scope>NUCLEOTIDE SEQUENCE [LARGE SCALE GENOMIC DNA]</scope>
    <source>
        <strain evidence="1 2">FXJ1.1311</strain>
    </source>
</reference>
<dbReference type="Gene3D" id="2.40.160.20">
    <property type="match status" value="1"/>
</dbReference>
<dbReference type="PANTHER" id="PTHR37315">
    <property type="entry name" value="UPF0311 PROTEIN BLR7842"/>
    <property type="match status" value="1"/>
</dbReference>
<protein>
    <submittedName>
        <fullName evidence="1">DUF3237 domain-containing protein</fullName>
    </submittedName>
</protein>
<organism evidence="1 2">
    <name type="scientific">Lentzea tibetensis</name>
    <dbReference type="NCBI Taxonomy" id="2591470"/>
    <lineage>
        <taxon>Bacteria</taxon>
        <taxon>Bacillati</taxon>
        <taxon>Actinomycetota</taxon>
        <taxon>Actinomycetes</taxon>
        <taxon>Pseudonocardiales</taxon>
        <taxon>Pseudonocardiaceae</taxon>
        <taxon>Lentzea</taxon>
    </lineage>
</organism>
<dbReference type="RefSeq" id="WP_146351066.1">
    <property type="nucleotide sequence ID" value="NZ_VOBR01000006.1"/>
</dbReference>
<dbReference type="PANTHER" id="PTHR37315:SF1">
    <property type="entry name" value="UPF0311 PROTEIN BLR7842"/>
    <property type="match status" value="1"/>
</dbReference>
<keyword evidence="2" id="KW-1185">Reference proteome</keyword>
<dbReference type="Proteomes" id="UP000316639">
    <property type="component" value="Unassembled WGS sequence"/>
</dbReference>
<dbReference type="Pfam" id="PF11578">
    <property type="entry name" value="DUF3237"/>
    <property type="match status" value="1"/>
</dbReference>
<dbReference type="EMBL" id="VOBR01000006">
    <property type="protein sequence ID" value="TWP52271.1"/>
    <property type="molecule type" value="Genomic_DNA"/>
</dbReference>
<evidence type="ECO:0000313" key="2">
    <source>
        <dbReference type="Proteomes" id="UP000316639"/>
    </source>
</evidence>
<gene>
    <name evidence="1" type="ORF">FKR81_11950</name>
</gene>
<comment type="caution">
    <text evidence="1">The sequence shown here is derived from an EMBL/GenBank/DDBJ whole genome shotgun (WGS) entry which is preliminary data.</text>
</comment>
<dbReference type="AlphaFoldDB" id="A0A563EXR4"/>
<dbReference type="OrthoDB" id="3368702at2"/>
<sequence>MSIELVPLGTMTADLRRPHYLPKTPVGDRLVYEVESGAITGERLSGKMKGSSTADWLVIGPDGTATLDVRSVLETDDGALIFIHYTGRTDVSGGPGSSPMYAAPLFETGDDRYRWLNKVQAVAKGRLDGMTLTYELFEVR</sequence>
<dbReference type="InterPro" id="IPR020915">
    <property type="entry name" value="UPF0311"/>
</dbReference>
<proteinExistence type="predicted"/>
<evidence type="ECO:0000313" key="1">
    <source>
        <dbReference type="EMBL" id="TWP52271.1"/>
    </source>
</evidence>